<dbReference type="GO" id="GO:0015095">
    <property type="term" value="F:magnesium ion transmembrane transporter activity"/>
    <property type="evidence" value="ECO:0007669"/>
    <property type="project" value="TreeGrafter"/>
</dbReference>
<evidence type="ECO:0000256" key="2">
    <source>
        <dbReference type="ARBA" id="ARBA00010484"/>
    </source>
</evidence>
<evidence type="ECO:0000256" key="5">
    <source>
        <dbReference type="ARBA" id="ARBA00022692"/>
    </source>
</evidence>
<dbReference type="SUPFAM" id="SSF54631">
    <property type="entry name" value="CBS-domain pair"/>
    <property type="match status" value="1"/>
</dbReference>
<keyword evidence="7 11" id="KW-1133">Transmembrane helix</keyword>
<keyword evidence="6" id="KW-0677">Repeat</keyword>
<reference evidence="14" key="3">
    <citation type="submission" date="2025-09" db="UniProtKB">
        <authorList>
            <consortium name="Ensembl"/>
        </authorList>
    </citation>
    <scope>IDENTIFICATION</scope>
</reference>
<dbReference type="InterPro" id="IPR046342">
    <property type="entry name" value="CBS_dom_sf"/>
</dbReference>
<evidence type="ECO:0000256" key="8">
    <source>
        <dbReference type="ARBA" id="ARBA00023065"/>
    </source>
</evidence>
<feature type="transmembrane region" description="Helical" evidence="12">
    <location>
        <begin position="27"/>
        <end position="50"/>
    </location>
</feature>
<sequence length="457" mass="51624">GGGTLALAKILAREKAACEQASRSAQVILISCLLVLSGMFSGLNLGLMALDPMELRIVQSCGTDKEKKYARKIEPIRSKGNYLLCLGAVVASTIGIVIFGEIVPQALCSRHGLAVGANTIVVTKFFMFLTFPVSFPVSKLLDVLLGQEIGTVYNREKLVGMLKVTEPYNDLVKEELNMIQGALELRTKTVEDVMTQLGNCFMIQADAVLDFNTMSEIMESGYTRIPVYDDERSNIVDILYVKDLAFVDPDDCTTLKTITKFYNHPVHFVFHDTKLDAMLEEFKKGKSHLAIVQKVNNEGEGDPFNECWEIIKSEILDESDLYRTGRKWIPTRISRDFSAFKQDSDSKVKISLSSCSPLIASWPQVNLFSPCQITEKVLLRILRHPDVVQELKFNDNDKRSPHHFLYLRGKPVDFFILILQVHTHTRMHMHNIRAHTHNARAHERIHNAHARAHTHTM</sequence>
<keyword evidence="9" id="KW-0129">CBS domain</keyword>
<dbReference type="Pfam" id="PF25562">
    <property type="entry name" value="CNBH_CNNM2_C"/>
    <property type="match status" value="1"/>
</dbReference>
<dbReference type="FunFam" id="3.10.580.10:FF:000001">
    <property type="entry name" value="Putative metal transporter CNNM3 isoform 2"/>
    <property type="match status" value="1"/>
</dbReference>
<dbReference type="Ensembl" id="ENSGWIT00000022660.1">
    <property type="protein sequence ID" value="ENSGWIP00000020633.1"/>
    <property type="gene ID" value="ENSGWIG00000011164.1"/>
</dbReference>
<feature type="domain" description="CNNM transmembrane" evidence="13">
    <location>
        <begin position="19"/>
        <end position="175"/>
    </location>
</feature>
<keyword evidence="8" id="KW-0406">Ion transport</keyword>
<comment type="similarity">
    <text evidence="2 12">Belongs to the ACDP family.</text>
</comment>
<name>A0A8C5EGJ0_GOUWI</name>
<evidence type="ECO:0000259" key="13">
    <source>
        <dbReference type="PROSITE" id="PS51846"/>
    </source>
</evidence>
<comment type="subcellular location">
    <subcellularLocation>
        <location evidence="1 12">Cell membrane</location>
        <topology evidence="1 12">Multi-pass membrane protein</topology>
    </subcellularLocation>
</comment>
<dbReference type="Pfam" id="PF01595">
    <property type="entry name" value="CNNM"/>
    <property type="match status" value="1"/>
</dbReference>
<protein>
    <recommendedName>
        <fullName evidence="12">Metal transporter</fullName>
    </recommendedName>
</protein>
<evidence type="ECO:0000256" key="7">
    <source>
        <dbReference type="ARBA" id="ARBA00022989"/>
    </source>
</evidence>
<organism evidence="14 15">
    <name type="scientific">Gouania willdenowi</name>
    <name type="common">Blunt-snouted clingfish</name>
    <name type="synonym">Lepadogaster willdenowi</name>
    <dbReference type="NCBI Taxonomy" id="441366"/>
    <lineage>
        <taxon>Eukaryota</taxon>
        <taxon>Metazoa</taxon>
        <taxon>Chordata</taxon>
        <taxon>Craniata</taxon>
        <taxon>Vertebrata</taxon>
        <taxon>Euteleostomi</taxon>
        <taxon>Actinopterygii</taxon>
        <taxon>Neopterygii</taxon>
        <taxon>Teleostei</taxon>
        <taxon>Neoteleostei</taxon>
        <taxon>Acanthomorphata</taxon>
        <taxon>Ovalentaria</taxon>
        <taxon>Blenniimorphae</taxon>
        <taxon>Blenniiformes</taxon>
        <taxon>Gobiesocoidei</taxon>
        <taxon>Gobiesocidae</taxon>
        <taxon>Gobiesocinae</taxon>
        <taxon>Gouania</taxon>
    </lineage>
</organism>
<dbReference type="CDD" id="cd04590">
    <property type="entry name" value="CBS_pair_CorC_HlyC_assoc"/>
    <property type="match status" value="1"/>
</dbReference>
<comment type="caution">
    <text evidence="12">Lacks conserved residue(s) required for the propagation of feature annotation.</text>
</comment>
<keyword evidence="10 11" id="KW-0472">Membrane</keyword>
<dbReference type="AlphaFoldDB" id="A0A8C5EGJ0"/>
<evidence type="ECO:0000256" key="1">
    <source>
        <dbReference type="ARBA" id="ARBA00004651"/>
    </source>
</evidence>
<evidence type="ECO:0000313" key="14">
    <source>
        <dbReference type="Ensembl" id="ENSGWIP00000020633.1"/>
    </source>
</evidence>
<evidence type="ECO:0000256" key="10">
    <source>
        <dbReference type="ARBA" id="ARBA00023136"/>
    </source>
</evidence>
<dbReference type="GO" id="GO:0010960">
    <property type="term" value="P:magnesium ion homeostasis"/>
    <property type="evidence" value="ECO:0007669"/>
    <property type="project" value="InterPro"/>
</dbReference>
<dbReference type="Proteomes" id="UP000694680">
    <property type="component" value="Chromosome 12"/>
</dbReference>
<keyword evidence="3" id="KW-0813">Transport</keyword>
<evidence type="ECO:0000256" key="4">
    <source>
        <dbReference type="ARBA" id="ARBA00022475"/>
    </source>
</evidence>
<accession>A0A8C5EGJ0</accession>
<comment type="function">
    <text evidence="12">Metal transporter.</text>
</comment>
<reference evidence="14" key="2">
    <citation type="submission" date="2025-08" db="UniProtKB">
        <authorList>
            <consortium name="Ensembl"/>
        </authorList>
    </citation>
    <scope>IDENTIFICATION</scope>
</reference>
<dbReference type="InterPro" id="IPR045095">
    <property type="entry name" value="ACDP"/>
</dbReference>
<evidence type="ECO:0000313" key="15">
    <source>
        <dbReference type="Proteomes" id="UP000694680"/>
    </source>
</evidence>
<dbReference type="InterPro" id="IPR002550">
    <property type="entry name" value="CNNM"/>
</dbReference>
<evidence type="ECO:0000256" key="6">
    <source>
        <dbReference type="ARBA" id="ARBA00022737"/>
    </source>
</evidence>
<dbReference type="GO" id="GO:0005886">
    <property type="term" value="C:plasma membrane"/>
    <property type="evidence" value="ECO:0007669"/>
    <property type="project" value="UniProtKB-SubCell"/>
</dbReference>
<reference evidence="14" key="1">
    <citation type="submission" date="2020-06" db="EMBL/GenBank/DDBJ databases">
        <authorList>
            <consortium name="Wellcome Sanger Institute Data Sharing"/>
        </authorList>
    </citation>
    <scope>NUCLEOTIDE SEQUENCE [LARGE SCALE GENOMIC DNA]</scope>
</reference>
<keyword evidence="5 11" id="KW-0812">Transmembrane</keyword>
<proteinExistence type="inferred from homology"/>
<evidence type="ECO:0000256" key="11">
    <source>
        <dbReference type="PROSITE-ProRule" id="PRU01193"/>
    </source>
</evidence>
<dbReference type="InterPro" id="IPR044751">
    <property type="entry name" value="Ion_transp-like_CBS"/>
</dbReference>
<evidence type="ECO:0000256" key="9">
    <source>
        <dbReference type="ARBA" id="ARBA00023122"/>
    </source>
</evidence>
<dbReference type="PANTHER" id="PTHR12064:SF26">
    <property type="entry name" value="METAL TRANSPORTER CNNM4"/>
    <property type="match status" value="1"/>
</dbReference>
<feature type="transmembrane region" description="Helical" evidence="12">
    <location>
        <begin position="81"/>
        <end position="100"/>
    </location>
</feature>
<dbReference type="GO" id="GO:0015081">
    <property type="term" value="F:sodium ion transmembrane transporter activity"/>
    <property type="evidence" value="ECO:0007669"/>
    <property type="project" value="TreeGrafter"/>
</dbReference>
<dbReference type="PROSITE" id="PS51846">
    <property type="entry name" value="CNNM"/>
    <property type="match status" value="1"/>
</dbReference>
<keyword evidence="4" id="KW-1003">Cell membrane</keyword>
<dbReference type="Gene3D" id="3.10.580.10">
    <property type="entry name" value="CBS-domain"/>
    <property type="match status" value="1"/>
</dbReference>
<evidence type="ECO:0000256" key="12">
    <source>
        <dbReference type="RuleBase" id="RU369091"/>
    </source>
</evidence>
<dbReference type="PANTHER" id="PTHR12064">
    <property type="entry name" value="METAL TRANSPORTER CNNM"/>
    <property type="match status" value="1"/>
</dbReference>
<evidence type="ECO:0000256" key="3">
    <source>
        <dbReference type="ARBA" id="ARBA00022448"/>
    </source>
</evidence>
<keyword evidence="15" id="KW-1185">Reference proteome</keyword>